<dbReference type="CDD" id="cd03051">
    <property type="entry name" value="GST_N_GTT2_like"/>
    <property type="match status" value="1"/>
</dbReference>
<dbReference type="PANTHER" id="PTHR44051:SF8">
    <property type="entry name" value="GLUTATHIONE S-TRANSFERASE GSTA"/>
    <property type="match status" value="1"/>
</dbReference>
<keyword evidence="5" id="KW-1185">Reference proteome</keyword>
<dbReference type="SUPFAM" id="SSF47616">
    <property type="entry name" value="GST C-terminal domain-like"/>
    <property type="match status" value="1"/>
</dbReference>
<dbReference type="EMBL" id="CAJNJA010016742">
    <property type="protein sequence ID" value="CAE7387133.1"/>
    <property type="molecule type" value="Genomic_DNA"/>
</dbReference>
<dbReference type="PANTHER" id="PTHR44051">
    <property type="entry name" value="GLUTATHIONE S-TRANSFERASE-RELATED"/>
    <property type="match status" value="1"/>
</dbReference>
<dbReference type="SUPFAM" id="SSF52833">
    <property type="entry name" value="Thioredoxin-like"/>
    <property type="match status" value="1"/>
</dbReference>
<comment type="caution">
    <text evidence="4">The sequence shown here is derived from an EMBL/GenBank/DDBJ whole genome shotgun (WGS) entry which is preliminary data.</text>
</comment>
<proteinExistence type="inferred from homology"/>
<gene>
    <name evidence="4" type="primary">GTT2</name>
    <name evidence="4" type="ORF">SNEC2469_LOCUS10503</name>
</gene>
<dbReference type="InterPro" id="IPR010987">
    <property type="entry name" value="Glutathione-S-Trfase_C-like"/>
</dbReference>
<dbReference type="InterPro" id="IPR036249">
    <property type="entry name" value="Thioredoxin-like_sf"/>
</dbReference>
<dbReference type="Gene3D" id="1.20.1050.10">
    <property type="match status" value="1"/>
</dbReference>
<dbReference type="Pfam" id="PF13410">
    <property type="entry name" value="GST_C_2"/>
    <property type="match status" value="1"/>
</dbReference>
<evidence type="ECO:0000259" key="2">
    <source>
        <dbReference type="PROSITE" id="PS50404"/>
    </source>
</evidence>
<dbReference type="AlphaFoldDB" id="A0A812Q192"/>
<protein>
    <submittedName>
        <fullName evidence="4">GTT2 protein</fullName>
    </submittedName>
</protein>
<dbReference type="PROSITE" id="PS50405">
    <property type="entry name" value="GST_CTER"/>
    <property type="match status" value="1"/>
</dbReference>
<sequence length="208" mass="23539">MKLYDAMTPNSLRVHVFLSEKGIQVPRQQVDVLKGGTRTPAFLALNSLGELPVLELDDGKILTESVAICRYFEALHPAPRLLGEGAYEQARVEMWNRRMELYLFDAIGAVAQHSFDFFADKVEQSPDYAAAQMRRFDKLLAWLDRELSDGRPFIAGERFTIADITGMAVLMVCDLLPKRLPSSLSHVKRWEDSVRIRPAFAERVRSAA</sequence>
<dbReference type="InterPro" id="IPR040079">
    <property type="entry name" value="Glutathione_S-Trfase"/>
</dbReference>
<comment type="similarity">
    <text evidence="1">Belongs to the GST superfamily.</text>
</comment>
<dbReference type="Pfam" id="PF13409">
    <property type="entry name" value="GST_N_2"/>
    <property type="match status" value="1"/>
</dbReference>
<dbReference type="InterPro" id="IPR034345">
    <property type="entry name" value="Gtt2-like_N"/>
</dbReference>
<name>A0A812Q192_9DINO</name>
<accession>A0A812Q192</accession>
<dbReference type="InterPro" id="IPR036282">
    <property type="entry name" value="Glutathione-S-Trfase_C_sf"/>
</dbReference>
<dbReference type="Gene3D" id="3.40.30.10">
    <property type="entry name" value="Glutaredoxin"/>
    <property type="match status" value="1"/>
</dbReference>
<evidence type="ECO:0000259" key="3">
    <source>
        <dbReference type="PROSITE" id="PS50405"/>
    </source>
</evidence>
<dbReference type="PROSITE" id="PS50404">
    <property type="entry name" value="GST_NTER"/>
    <property type="match status" value="1"/>
</dbReference>
<dbReference type="OrthoDB" id="292533at2759"/>
<organism evidence="4 5">
    <name type="scientific">Symbiodinium necroappetens</name>
    <dbReference type="NCBI Taxonomy" id="1628268"/>
    <lineage>
        <taxon>Eukaryota</taxon>
        <taxon>Sar</taxon>
        <taxon>Alveolata</taxon>
        <taxon>Dinophyceae</taxon>
        <taxon>Suessiales</taxon>
        <taxon>Symbiodiniaceae</taxon>
        <taxon>Symbiodinium</taxon>
    </lineage>
</organism>
<feature type="domain" description="GST N-terminal" evidence="2">
    <location>
        <begin position="1"/>
        <end position="80"/>
    </location>
</feature>
<dbReference type="Proteomes" id="UP000601435">
    <property type="component" value="Unassembled WGS sequence"/>
</dbReference>
<reference evidence="4" key="1">
    <citation type="submission" date="2021-02" db="EMBL/GenBank/DDBJ databases">
        <authorList>
            <person name="Dougan E. K."/>
            <person name="Rhodes N."/>
            <person name="Thang M."/>
            <person name="Chan C."/>
        </authorList>
    </citation>
    <scope>NUCLEOTIDE SEQUENCE</scope>
</reference>
<evidence type="ECO:0000313" key="5">
    <source>
        <dbReference type="Proteomes" id="UP000601435"/>
    </source>
</evidence>
<evidence type="ECO:0000313" key="4">
    <source>
        <dbReference type="EMBL" id="CAE7387133.1"/>
    </source>
</evidence>
<evidence type="ECO:0000256" key="1">
    <source>
        <dbReference type="ARBA" id="ARBA00007409"/>
    </source>
</evidence>
<dbReference type="InterPro" id="IPR004045">
    <property type="entry name" value="Glutathione_S-Trfase_N"/>
</dbReference>
<dbReference type="SFLD" id="SFLDS00019">
    <property type="entry name" value="Glutathione_Transferase_(cytos"/>
    <property type="match status" value="1"/>
</dbReference>
<dbReference type="SFLD" id="SFLDG00358">
    <property type="entry name" value="Main_(cytGST)"/>
    <property type="match status" value="1"/>
</dbReference>
<feature type="domain" description="GST C-terminal" evidence="3">
    <location>
        <begin position="85"/>
        <end position="208"/>
    </location>
</feature>